<keyword evidence="1" id="KW-0472">Membrane</keyword>
<dbReference type="Proteomes" id="UP000523955">
    <property type="component" value="Unassembled WGS sequence"/>
</dbReference>
<name>A0A7X0RKV0_9ACTN</name>
<feature type="transmembrane region" description="Helical" evidence="1">
    <location>
        <begin position="329"/>
        <end position="347"/>
    </location>
</feature>
<feature type="transmembrane region" description="Helical" evidence="1">
    <location>
        <begin position="689"/>
        <end position="709"/>
    </location>
</feature>
<feature type="transmembrane region" description="Helical" evidence="1">
    <location>
        <begin position="19"/>
        <end position="37"/>
    </location>
</feature>
<accession>A0A7X0RKV0</accession>
<keyword evidence="1" id="KW-1133">Transmembrane helix</keyword>
<feature type="transmembrane region" description="Helical" evidence="1">
    <location>
        <begin position="436"/>
        <end position="455"/>
    </location>
</feature>
<organism evidence="2 3">
    <name type="scientific">Nocardioides luti</name>
    <dbReference type="NCBI Taxonomy" id="2761101"/>
    <lineage>
        <taxon>Bacteria</taxon>
        <taxon>Bacillati</taxon>
        <taxon>Actinomycetota</taxon>
        <taxon>Actinomycetes</taxon>
        <taxon>Propionibacteriales</taxon>
        <taxon>Nocardioidaceae</taxon>
        <taxon>Nocardioides</taxon>
    </lineage>
</organism>
<protein>
    <recommendedName>
        <fullName evidence="4">YfhO family protein</fullName>
    </recommendedName>
</protein>
<evidence type="ECO:0008006" key="4">
    <source>
        <dbReference type="Google" id="ProtNLM"/>
    </source>
</evidence>
<keyword evidence="1" id="KW-0812">Transmembrane</keyword>
<feature type="transmembrane region" description="Helical" evidence="1">
    <location>
        <begin position="231"/>
        <end position="251"/>
    </location>
</feature>
<evidence type="ECO:0000313" key="3">
    <source>
        <dbReference type="Proteomes" id="UP000523955"/>
    </source>
</evidence>
<feature type="transmembrane region" description="Helical" evidence="1">
    <location>
        <begin position="187"/>
        <end position="210"/>
    </location>
</feature>
<evidence type="ECO:0000256" key="1">
    <source>
        <dbReference type="SAM" id="Phobius"/>
    </source>
</evidence>
<feature type="transmembrane region" description="Helical" evidence="1">
    <location>
        <begin position="297"/>
        <end position="317"/>
    </location>
</feature>
<feature type="transmembrane region" description="Helical" evidence="1">
    <location>
        <begin position="410"/>
        <end position="429"/>
    </location>
</feature>
<feature type="transmembrane region" description="Helical" evidence="1">
    <location>
        <begin position="161"/>
        <end position="181"/>
    </location>
</feature>
<proteinExistence type="predicted"/>
<dbReference type="EMBL" id="JACKXE010000001">
    <property type="protein sequence ID" value="MBB6628954.1"/>
    <property type="molecule type" value="Genomic_DNA"/>
</dbReference>
<feature type="transmembrane region" description="Helical" evidence="1">
    <location>
        <begin position="138"/>
        <end position="154"/>
    </location>
</feature>
<feature type="transmembrane region" description="Helical" evidence="1">
    <location>
        <begin position="359"/>
        <end position="378"/>
    </location>
</feature>
<reference evidence="2 3" key="1">
    <citation type="submission" date="2020-08" db="EMBL/GenBank/DDBJ databases">
        <authorList>
            <person name="Seo M.-J."/>
        </authorList>
    </citation>
    <scope>NUCLEOTIDE SEQUENCE [LARGE SCALE GENOMIC DNA]</scope>
    <source>
        <strain evidence="2 3">KIGAM211</strain>
    </source>
</reference>
<evidence type="ECO:0000313" key="2">
    <source>
        <dbReference type="EMBL" id="MBB6628954.1"/>
    </source>
</evidence>
<sequence length="718" mass="76140">MTDPPGGQGGGSAAHERTWLLVALAAVWLAWAFPLLGDGRHYFQGDTANAYYGWFHHFGTALLHGHWPMFDAQAGSAGNPLAEGQEGLYSPLTALIAVGAAVAPQVVVYATLVKFAIVTISVTGVFALARSYAVRPGLAAAAAVAVPLCGFTLTNDAPRWVAGQLVAALLPWAWCTARRMLAGGHPWPALLSAALVVTTGYVFGTMYLALVLGGLLLERLVAREWVAVRRLLLLGVFCALLAVTVYLPGILTAPVTFRNAWTVGGDGFLQMDPLTLLLTGQPTTVPPTVDLLPDPVLGARQVPFTYVAWFLPVLLWLDPARLRGRGPTWISLLVPLVLTAVWTLLPYNMGPIRMPGRVMSALSLALVLLVVVLLDRAVVRRPGPVRIGATLVWAVGAAVLAALLHPASAWLQVAGGAAVVVGLVVATWAARRGRGLPVVLVAASVGVAVLQLALLPDSIGGQRHAPSHLDDYPAVLQDSRGDVFAIGLTRTAIDTHPEVSQAMLTGSMWDLTGKPVHNGYTTIGFRGYNDRFCLRYNGEACPAALAAMFTVQPETGLRWVDLHAISTLVLYDDPDVPVGDPPAGWHVAGRNGVVVTWVRDDVVPTAGGVVWSSAGTQVHQVAQSETSTSFVVDAVGDDPSVVLSRLAWPGYEVDGARFGSPLERQLVRVELDPDRVGETVTVTFRPPGWHLELATLGGAVLLGAGWCVVAKRRRRAVG</sequence>
<gene>
    <name evidence="2" type="ORF">H5V45_16635</name>
</gene>
<comment type="caution">
    <text evidence="2">The sequence shown here is derived from an EMBL/GenBank/DDBJ whole genome shotgun (WGS) entry which is preliminary data.</text>
</comment>
<dbReference type="RefSeq" id="WP_185253961.1">
    <property type="nucleotide sequence ID" value="NZ_JACKXE010000001.1"/>
</dbReference>
<keyword evidence="3" id="KW-1185">Reference proteome</keyword>
<feature type="transmembrane region" description="Helical" evidence="1">
    <location>
        <begin position="385"/>
        <end position="404"/>
    </location>
</feature>
<feature type="transmembrane region" description="Helical" evidence="1">
    <location>
        <begin position="115"/>
        <end position="132"/>
    </location>
</feature>
<dbReference type="AlphaFoldDB" id="A0A7X0RKV0"/>